<dbReference type="EMBL" id="JACCCW010000001">
    <property type="protein sequence ID" value="NYF78576.1"/>
    <property type="molecule type" value="Genomic_DNA"/>
</dbReference>
<dbReference type="Proteomes" id="UP000589520">
    <property type="component" value="Unassembled WGS sequence"/>
</dbReference>
<evidence type="ECO:0000313" key="2">
    <source>
        <dbReference type="Proteomes" id="UP000589520"/>
    </source>
</evidence>
<keyword evidence="2" id="KW-1185">Reference proteome</keyword>
<accession>A0A7Y9PG74</accession>
<dbReference type="AlphaFoldDB" id="A0A7Y9PG74"/>
<sequence length="776" mass="80987">MTLTIDNLNGLGPIDYTAALDATSPLEIARTLNQPTRCIGLLALSTQAVPARRARVILTADNGTILFTGYIATESVQEYLGAGLTGPVYRTTFNAISDEWLLDKQTVLFNGAGYAEAGGTVFTTLTNRVDATLFTTTGVQSGRAVGVFLPEEAQTWSANAAAVAGSTYAAYRAINGALTLQPAASVTHTFTDGDGTLQIAALKTASVKELANDVTVTGAIEPAAVVTEIFIGDGTTTVFDLTEDPFIPTHTANSKYVINDSFNTGIFNPQVWTVTDPAANLGFTSNGLLLNGGNGSDGETTLTAIDAIEMGGTLVIEAGSLQLNTASDGVLCGLYQGGVARANCFAGYNVRQSAGATIITPFINGAEVGTSYTILTGHSYTFRIRLHCAEIQRVLQTYYAMVDGAVESFGGGFINAPMQAVFEYIDLGNSSTTPATILYDTAVAGPIANTPANCIFAAVDSVQLFGSMGYCRITQTGATWITSTLPSGTVYTRLLGASGEGVDGKVSSTGKVTFFAGRIPIADEIVTVTYRMRQRSVARQQNPTSIAEEAAGNAPGTAAWLGKVLKPIARSTPDCESAAAAILSFASARAAAIAGTYIALNPQQTADIWPGDLLALTTNGTTTSVLVRRIAIACGAASPELLTYTIAFANDWAEGLGIHLSEAVATDALLPLTALNGPATVLPTLLQLTVISASTTALQIDAGTAPPTGGGFEVRRRDGDFGPTIDQDLVLRSPVRSFAIPREAQVEQYFVRMYDGSNPPVYSRFSSAVFTDIPVA</sequence>
<comment type="caution">
    <text evidence="1">The sequence shown here is derived from an EMBL/GenBank/DDBJ whole genome shotgun (WGS) entry which is preliminary data.</text>
</comment>
<reference evidence="1 2" key="1">
    <citation type="submission" date="2020-07" db="EMBL/GenBank/DDBJ databases">
        <title>Genomic Encyclopedia of Type Strains, Phase IV (KMG-V): Genome sequencing to study the core and pangenomes of soil and plant-associated prokaryotes.</title>
        <authorList>
            <person name="Whitman W."/>
        </authorList>
    </citation>
    <scope>NUCLEOTIDE SEQUENCE [LARGE SCALE GENOMIC DNA]</scope>
    <source>
        <strain evidence="1 2">X4EP2</strain>
    </source>
</reference>
<proteinExistence type="predicted"/>
<organism evidence="1 2">
    <name type="scientific">Granulicella arctica</name>
    <dbReference type="NCBI Taxonomy" id="940613"/>
    <lineage>
        <taxon>Bacteria</taxon>
        <taxon>Pseudomonadati</taxon>
        <taxon>Acidobacteriota</taxon>
        <taxon>Terriglobia</taxon>
        <taxon>Terriglobales</taxon>
        <taxon>Acidobacteriaceae</taxon>
        <taxon>Granulicella</taxon>
    </lineage>
</organism>
<gene>
    <name evidence="1" type="ORF">HDF17_000863</name>
</gene>
<dbReference type="RefSeq" id="WP_179488093.1">
    <property type="nucleotide sequence ID" value="NZ_JACCCW010000001.1"/>
</dbReference>
<name>A0A7Y9PG74_9BACT</name>
<protein>
    <submittedName>
        <fullName evidence="1">Uncharacterized protein</fullName>
    </submittedName>
</protein>
<evidence type="ECO:0000313" key="1">
    <source>
        <dbReference type="EMBL" id="NYF78576.1"/>
    </source>
</evidence>